<gene>
    <name evidence="2" type="ORF">D3Z33_15320</name>
</gene>
<accession>A0A845R2P3</accession>
<dbReference type="Proteomes" id="UP000467132">
    <property type="component" value="Unassembled WGS sequence"/>
</dbReference>
<reference evidence="2 3" key="1">
    <citation type="submission" date="2018-08" db="EMBL/GenBank/DDBJ databases">
        <title>Murine metabolic-syndrome-specific gut microbial biobank.</title>
        <authorList>
            <person name="Liu C."/>
        </authorList>
    </citation>
    <scope>NUCLEOTIDE SEQUENCE [LARGE SCALE GENOMIC DNA]</scope>
    <source>
        <strain evidence="2 3">583</strain>
    </source>
</reference>
<dbReference type="OrthoDB" id="2050388at2"/>
<keyword evidence="1" id="KW-0812">Transmembrane</keyword>
<organism evidence="2 3">
    <name type="scientific">Senegalia massiliensis</name>
    <dbReference type="NCBI Taxonomy" id="1720316"/>
    <lineage>
        <taxon>Bacteria</taxon>
        <taxon>Bacillati</taxon>
        <taxon>Bacillota</taxon>
        <taxon>Clostridia</taxon>
        <taxon>Eubacteriales</taxon>
        <taxon>Clostridiaceae</taxon>
        <taxon>Senegalia</taxon>
    </lineage>
</organism>
<feature type="transmembrane region" description="Helical" evidence="1">
    <location>
        <begin position="159"/>
        <end position="178"/>
    </location>
</feature>
<keyword evidence="1" id="KW-1133">Transmembrane helix</keyword>
<dbReference type="AlphaFoldDB" id="A0A845R2P3"/>
<proteinExistence type="predicted"/>
<protein>
    <submittedName>
        <fullName evidence="2">Uncharacterized protein</fullName>
    </submittedName>
</protein>
<evidence type="ECO:0000313" key="2">
    <source>
        <dbReference type="EMBL" id="NBI08229.1"/>
    </source>
</evidence>
<name>A0A845R2P3_9CLOT</name>
<sequence>MNLIEQSLHLNVIKEKLDVKTEKTKEGKIVIINWIEVSNALNKLLDFDFLRKQAKEIFQIDDIINIRIDRWITDAKTHKLLIEKIGSLKKSIEACIGLIEEYTKEDFKVSEGKGLVHTRMPDDIDMKKMSKITSNLDKVFNQCPLINDKVKFMGVEKGSVYFVFGASILTISVLGKLLNAALDVQRKYYQNQMLKNKLETMDNISDTIEPIIEELENEVKEYSREKANAIDESGKLEPENIERLSLSIKILSELIGQGVEMQCSLYGEQENMDISFPLKKDFKNLLETTKMINGN</sequence>
<dbReference type="RefSeq" id="WP_160198691.1">
    <property type="nucleotide sequence ID" value="NZ_QXXA01000025.1"/>
</dbReference>
<evidence type="ECO:0000256" key="1">
    <source>
        <dbReference type="SAM" id="Phobius"/>
    </source>
</evidence>
<keyword evidence="1" id="KW-0472">Membrane</keyword>
<evidence type="ECO:0000313" key="3">
    <source>
        <dbReference type="Proteomes" id="UP000467132"/>
    </source>
</evidence>
<keyword evidence="3" id="KW-1185">Reference proteome</keyword>
<dbReference type="EMBL" id="QXXA01000025">
    <property type="protein sequence ID" value="NBI08229.1"/>
    <property type="molecule type" value="Genomic_DNA"/>
</dbReference>
<comment type="caution">
    <text evidence="2">The sequence shown here is derived from an EMBL/GenBank/DDBJ whole genome shotgun (WGS) entry which is preliminary data.</text>
</comment>